<evidence type="ECO:0000256" key="1">
    <source>
        <dbReference type="SAM" id="MobiDB-lite"/>
    </source>
</evidence>
<dbReference type="STRING" id="230819.A0A5C3KGM4"/>
<feature type="region of interest" description="Disordered" evidence="1">
    <location>
        <begin position="1"/>
        <end position="24"/>
    </location>
</feature>
<evidence type="ECO:0000313" key="3">
    <source>
        <dbReference type="Proteomes" id="UP000307440"/>
    </source>
</evidence>
<dbReference type="AlphaFoldDB" id="A0A5C3KGM4"/>
<name>A0A5C3KGM4_COPMA</name>
<evidence type="ECO:0000313" key="2">
    <source>
        <dbReference type="EMBL" id="TFK19336.1"/>
    </source>
</evidence>
<dbReference type="Proteomes" id="UP000307440">
    <property type="component" value="Unassembled WGS sequence"/>
</dbReference>
<reference evidence="2 3" key="1">
    <citation type="journal article" date="2019" name="Nat. Ecol. Evol.">
        <title>Megaphylogeny resolves global patterns of mushroom evolution.</title>
        <authorList>
            <person name="Varga T."/>
            <person name="Krizsan K."/>
            <person name="Foldi C."/>
            <person name="Dima B."/>
            <person name="Sanchez-Garcia M."/>
            <person name="Sanchez-Ramirez S."/>
            <person name="Szollosi G.J."/>
            <person name="Szarkandi J.G."/>
            <person name="Papp V."/>
            <person name="Albert L."/>
            <person name="Andreopoulos W."/>
            <person name="Angelini C."/>
            <person name="Antonin V."/>
            <person name="Barry K.W."/>
            <person name="Bougher N.L."/>
            <person name="Buchanan P."/>
            <person name="Buyck B."/>
            <person name="Bense V."/>
            <person name="Catcheside P."/>
            <person name="Chovatia M."/>
            <person name="Cooper J."/>
            <person name="Damon W."/>
            <person name="Desjardin D."/>
            <person name="Finy P."/>
            <person name="Geml J."/>
            <person name="Haridas S."/>
            <person name="Hughes K."/>
            <person name="Justo A."/>
            <person name="Karasinski D."/>
            <person name="Kautmanova I."/>
            <person name="Kiss B."/>
            <person name="Kocsube S."/>
            <person name="Kotiranta H."/>
            <person name="LaButti K.M."/>
            <person name="Lechner B.E."/>
            <person name="Liimatainen K."/>
            <person name="Lipzen A."/>
            <person name="Lukacs Z."/>
            <person name="Mihaltcheva S."/>
            <person name="Morgado L.N."/>
            <person name="Niskanen T."/>
            <person name="Noordeloos M.E."/>
            <person name="Ohm R.A."/>
            <person name="Ortiz-Santana B."/>
            <person name="Ovrebo C."/>
            <person name="Racz N."/>
            <person name="Riley R."/>
            <person name="Savchenko A."/>
            <person name="Shiryaev A."/>
            <person name="Soop K."/>
            <person name="Spirin V."/>
            <person name="Szebenyi C."/>
            <person name="Tomsovsky M."/>
            <person name="Tulloss R.E."/>
            <person name="Uehling J."/>
            <person name="Grigoriev I.V."/>
            <person name="Vagvolgyi C."/>
            <person name="Papp T."/>
            <person name="Martin F.M."/>
            <person name="Miettinen O."/>
            <person name="Hibbett D.S."/>
            <person name="Nagy L.G."/>
        </authorList>
    </citation>
    <scope>NUCLEOTIDE SEQUENCE [LARGE SCALE GENOMIC DNA]</scope>
    <source>
        <strain evidence="2 3">CBS 121175</strain>
    </source>
</reference>
<proteinExistence type="predicted"/>
<protein>
    <submittedName>
        <fullName evidence="2">Uncharacterized protein</fullName>
    </submittedName>
</protein>
<sequence>MSTSGQEYAPTNLETPCLPKAPRLSRADGNTAEFNEFKRRRFIMKIESVHFHNTPTHGTRVRCAVLLSATFILAGSDKLTFAEVPLLINEGKVASRAGKGLPYSEAVTADITENFPHKEEFVKVGHVDGVKVSRLSPEVMLELMGVGAGIGGMGTERIRSNNKEYLISLQPVRYEVEGQATKLSWHFKDEKGIFYPSTINFLVIVEKETENHDGWFPFRLQLGNDLEVKVKTPSWRNPIVTLVNSLTKHEGWQFDIRGNYCPEKAALALRQAAGEEEGEAPVGLRAAAVDWLCERQK</sequence>
<dbReference type="OrthoDB" id="3060222at2759"/>
<gene>
    <name evidence="2" type="ORF">FA15DRAFT_709074</name>
</gene>
<accession>A0A5C3KGM4</accession>
<keyword evidence="3" id="KW-1185">Reference proteome</keyword>
<organism evidence="2 3">
    <name type="scientific">Coprinopsis marcescibilis</name>
    <name type="common">Agaric fungus</name>
    <name type="synonym">Psathyrella marcescibilis</name>
    <dbReference type="NCBI Taxonomy" id="230819"/>
    <lineage>
        <taxon>Eukaryota</taxon>
        <taxon>Fungi</taxon>
        <taxon>Dikarya</taxon>
        <taxon>Basidiomycota</taxon>
        <taxon>Agaricomycotina</taxon>
        <taxon>Agaricomycetes</taxon>
        <taxon>Agaricomycetidae</taxon>
        <taxon>Agaricales</taxon>
        <taxon>Agaricineae</taxon>
        <taxon>Psathyrellaceae</taxon>
        <taxon>Coprinopsis</taxon>
    </lineage>
</organism>
<dbReference type="EMBL" id="ML210346">
    <property type="protein sequence ID" value="TFK19336.1"/>
    <property type="molecule type" value="Genomic_DNA"/>
</dbReference>